<evidence type="ECO:0000259" key="1">
    <source>
        <dbReference type="Pfam" id="PF07463"/>
    </source>
</evidence>
<dbReference type="Gene3D" id="3.90.75.20">
    <property type="match status" value="1"/>
</dbReference>
<sequence>EVSNLGRVKSLKAEKERILKQSKDTTGYFVVNFHYKQKSITKRVHQLLAITFLNHKPNGYELIVDHINNDRLDNRIQNLQLITNRENCIKDKVKKIIL</sequence>
<dbReference type="EMBL" id="LR798246">
    <property type="protein sequence ID" value="CAB5216854.1"/>
    <property type="molecule type" value="Genomic_DNA"/>
</dbReference>
<protein>
    <submittedName>
        <fullName evidence="3">HNH nuclease</fullName>
    </submittedName>
</protein>
<feature type="domain" description="HNH nuclease" evidence="2">
    <location>
        <begin position="62"/>
        <end position="87"/>
    </location>
</feature>
<dbReference type="InterPro" id="IPR003615">
    <property type="entry name" value="HNH_nuc"/>
</dbReference>
<reference evidence="3" key="1">
    <citation type="submission" date="2020-05" db="EMBL/GenBank/DDBJ databases">
        <authorList>
            <person name="Chiriac C."/>
            <person name="Salcher M."/>
            <person name="Ghai R."/>
            <person name="Kavagutti S V."/>
        </authorList>
    </citation>
    <scope>NUCLEOTIDE SEQUENCE</scope>
</reference>
<accession>A0A6J7WHM1</accession>
<feature type="non-terminal residue" evidence="3">
    <location>
        <position position="1"/>
    </location>
</feature>
<dbReference type="GO" id="GO:0016788">
    <property type="term" value="F:hydrolase activity, acting on ester bonds"/>
    <property type="evidence" value="ECO:0007669"/>
    <property type="project" value="InterPro"/>
</dbReference>
<feature type="domain" description="NUMOD4" evidence="1">
    <location>
        <begin position="1"/>
        <end position="34"/>
    </location>
</feature>
<name>A0A6J7WHM1_9CAUD</name>
<dbReference type="Pfam" id="PF13392">
    <property type="entry name" value="HNH_3"/>
    <property type="match status" value="1"/>
</dbReference>
<gene>
    <name evidence="3" type="ORF">UFOVP200_1</name>
</gene>
<evidence type="ECO:0000313" key="3">
    <source>
        <dbReference type="EMBL" id="CAB5216854.1"/>
    </source>
</evidence>
<proteinExistence type="predicted"/>
<dbReference type="InterPro" id="IPR044925">
    <property type="entry name" value="His-Me_finger_sf"/>
</dbReference>
<organism evidence="3">
    <name type="scientific">uncultured Caudovirales phage</name>
    <dbReference type="NCBI Taxonomy" id="2100421"/>
    <lineage>
        <taxon>Viruses</taxon>
        <taxon>Duplodnaviria</taxon>
        <taxon>Heunggongvirae</taxon>
        <taxon>Uroviricota</taxon>
        <taxon>Caudoviricetes</taxon>
        <taxon>Peduoviridae</taxon>
        <taxon>Maltschvirus</taxon>
        <taxon>Maltschvirus maltsch</taxon>
    </lineage>
</organism>
<dbReference type="InterPro" id="IPR010902">
    <property type="entry name" value="NUMOD4"/>
</dbReference>
<dbReference type="Pfam" id="PF07463">
    <property type="entry name" value="NUMOD4"/>
    <property type="match status" value="1"/>
</dbReference>
<dbReference type="SUPFAM" id="SSF54060">
    <property type="entry name" value="His-Me finger endonucleases"/>
    <property type="match status" value="1"/>
</dbReference>
<evidence type="ECO:0000259" key="2">
    <source>
        <dbReference type="Pfam" id="PF13392"/>
    </source>
</evidence>